<comment type="caution">
    <text evidence="2">The sequence shown here is derived from an EMBL/GenBank/DDBJ whole genome shotgun (WGS) entry which is preliminary data.</text>
</comment>
<dbReference type="InterPro" id="IPR014245">
    <property type="entry name" value="Spore_III_AF"/>
</dbReference>
<dbReference type="EMBL" id="JAGGKK010000021">
    <property type="protein sequence ID" value="MBP1950385.1"/>
    <property type="molecule type" value="Genomic_DNA"/>
</dbReference>
<dbReference type="NCBIfam" id="TIGR02896">
    <property type="entry name" value="spore_III_AF"/>
    <property type="match status" value="1"/>
</dbReference>
<proteinExistence type="predicted"/>
<reference evidence="2 3" key="1">
    <citation type="submission" date="2021-03" db="EMBL/GenBank/DDBJ databases">
        <title>Genomic Encyclopedia of Type Strains, Phase IV (KMG-IV): sequencing the most valuable type-strain genomes for metagenomic binning, comparative biology and taxonomic classification.</title>
        <authorList>
            <person name="Goeker M."/>
        </authorList>
    </citation>
    <scope>NUCLEOTIDE SEQUENCE [LARGE SCALE GENOMIC DNA]</scope>
    <source>
        <strain evidence="2 3">DSM 21085</strain>
    </source>
</reference>
<evidence type="ECO:0000313" key="3">
    <source>
        <dbReference type="Proteomes" id="UP001519328"/>
    </source>
</evidence>
<keyword evidence="1" id="KW-0472">Membrane</keyword>
<keyword evidence="1" id="KW-0812">Transmembrane</keyword>
<dbReference type="RefSeq" id="WP_209481873.1">
    <property type="nucleotide sequence ID" value="NZ_JAGGKK010000021.1"/>
</dbReference>
<dbReference type="Pfam" id="PF09581">
    <property type="entry name" value="Spore_III_AF"/>
    <property type="match status" value="1"/>
</dbReference>
<sequence length="210" mass="23933">MEILTEWVTQIIIFLLLASIVDLLIPATSMKKYIKLVVGLILILIFLKPLFFLFDFNAQQALEKSYSQIMKQQSEGEQVENSIKMQKSEIQESQNAYILEQTVVQLKELAKKPLQEDYQLAISDIEFPQTELSAENELTDENLDEVIVYLNESPEGEGEVSAIDDVVINTDKTLVNEVNQLDVNGIKLLLQDTWEIDNKKLTILWEGGTP</sequence>
<evidence type="ECO:0000313" key="2">
    <source>
        <dbReference type="EMBL" id="MBP1950385.1"/>
    </source>
</evidence>
<organism evidence="2 3">
    <name type="scientific">Virgibacillus litoralis</name>
    <dbReference type="NCBI Taxonomy" id="578221"/>
    <lineage>
        <taxon>Bacteria</taxon>
        <taxon>Bacillati</taxon>
        <taxon>Bacillota</taxon>
        <taxon>Bacilli</taxon>
        <taxon>Bacillales</taxon>
        <taxon>Bacillaceae</taxon>
        <taxon>Virgibacillus</taxon>
    </lineage>
</organism>
<keyword evidence="1" id="KW-1133">Transmembrane helix</keyword>
<gene>
    <name evidence="2" type="ORF">J2Z82_003342</name>
</gene>
<keyword evidence="3" id="KW-1185">Reference proteome</keyword>
<dbReference type="Proteomes" id="UP001519328">
    <property type="component" value="Unassembled WGS sequence"/>
</dbReference>
<protein>
    <submittedName>
        <fullName evidence="2">Stage III sporulation protein AF</fullName>
    </submittedName>
</protein>
<feature type="transmembrane region" description="Helical" evidence="1">
    <location>
        <begin position="33"/>
        <end position="54"/>
    </location>
</feature>
<name>A0ABS4HHH6_9BACI</name>
<accession>A0ABS4HHH6</accession>
<evidence type="ECO:0000256" key="1">
    <source>
        <dbReference type="SAM" id="Phobius"/>
    </source>
</evidence>
<feature type="transmembrane region" description="Helical" evidence="1">
    <location>
        <begin position="7"/>
        <end position="27"/>
    </location>
</feature>